<evidence type="ECO:0000259" key="2">
    <source>
        <dbReference type="Pfam" id="PF12937"/>
    </source>
</evidence>
<dbReference type="Gene3D" id="1.20.1280.50">
    <property type="match status" value="1"/>
</dbReference>
<protein>
    <recommendedName>
        <fullName evidence="2">F-box domain-containing protein</fullName>
    </recommendedName>
</protein>
<dbReference type="InterPro" id="IPR001810">
    <property type="entry name" value="F-box_dom"/>
</dbReference>
<feature type="region of interest" description="Disordered" evidence="1">
    <location>
        <begin position="15"/>
        <end position="34"/>
    </location>
</feature>
<sequence>MARRRRRNRRVIEVPEGEVNNGNGAGPTSANDTQVESALTLSGLPEELLLMILGYLEHPRDLNACQGVNHYWKSLAIQVGIKKTIALWKRWDPSETAFHRSLARLPSPTLKLESFDKTDYPAGLKTSWGKTSPTLSTHSLSLKPLGRTCCQPEILFLSRRTEPERLSMRNSLVLSSFFETYGHHLTYLHLFDLKLHPQQLYSALQKMPNLEALTLTTVGVGTHILDRRYTNVTYNYSSPCSKLTHLRMGNRTDHWTLQDKVFKWFESQLTSLEYDGSDYTLNSNSWVFQGRSNNEGEPNINYVPFKKVERLKIYSDWEYFSHDNIVPFVAVKHFSLLLMQPLDYQKLTRLLKYLDKMAGTLVHLHLHVEVQYQLNTRVPLDRKIVVFSNLTKFAITDDGVSGLVPYFLKRFKKLEKLQLLNNFELRYNHDNLEEGELIQKIVSRFEDENYWALCGTRARLNSIQFKKNQFTFNSRVELVIFLSIQFLSS</sequence>
<evidence type="ECO:0000256" key="1">
    <source>
        <dbReference type="SAM" id="MobiDB-lite"/>
    </source>
</evidence>
<comment type="caution">
    <text evidence="3">The sequence shown here is derived from an EMBL/GenBank/DDBJ whole genome shotgun (WGS) entry which is preliminary data.</text>
</comment>
<dbReference type="EMBL" id="CAXLJM020000025">
    <property type="protein sequence ID" value="CAL8092013.1"/>
    <property type="molecule type" value="Genomic_DNA"/>
</dbReference>
<dbReference type="SUPFAM" id="SSF52047">
    <property type="entry name" value="RNI-like"/>
    <property type="match status" value="1"/>
</dbReference>
<evidence type="ECO:0000313" key="3">
    <source>
        <dbReference type="EMBL" id="CAL8092013.1"/>
    </source>
</evidence>
<reference evidence="3 4" key="1">
    <citation type="submission" date="2024-08" db="EMBL/GenBank/DDBJ databases">
        <authorList>
            <person name="Cucini C."/>
            <person name="Frati F."/>
        </authorList>
    </citation>
    <scope>NUCLEOTIDE SEQUENCE [LARGE SCALE GENOMIC DNA]</scope>
</reference>
<feature type="compositionally biased region" description="Polar residues" evidence="1">
    <location>
        <begin position="20"/>
        <end position="34"/>
    </location>
</feature>
<accession>A0ABP1Q7F0</accession>
<organism evidence="3 4">
    <name type="scientific">Orchesella dallaii</name>
    <dbReference type="NCBI Taxonomy" id="48710"/>
    <lineage>
        <taxon>Eukaryota</taxon>
        <taxon>Metazoa</taxon>
        <taxon>Ecdysozoa</taxon>
        <taxon>Arthropoda</taxon>
        <taxon>Hexapoda</taxon>
        <taxon>Collembola</taxon>
        <taxon>Entomobryomorpha</taxon>
        <taxon>Entomobryoidea</taxon>
        <taxon>Orchesellidae</taxon>
        <taxon>Orchesellinae</taxon>
        <taxon>Orchesella</taxon>
    </lineage>
</organism>
<dbReference type="Proteomes" id="UP001642540">
    <property type="component" value="Unassembled WGS sequence"/>
</dbReference>
<evidence type="ECO:0000313" key="4">
    <source>
        <dbReference type="Proteomes" id="UP001642540"/>
    </source>
</evidence>
<dbReference type="Pfam" id="PF12937">
    <property type="entry name" value="F-box-like"/>
    <property type="match status" value="1"/>
</dbReference>
<keyword evidence="4" id="KW-1185">Reference proteome</keyword>
<dbReference type="Gene3D" id="3.80.10.10">
    <property type="entry name" value="Ribonuclease Inhibitor"/>
    <property type="match status" value="1"/>
</dbReference>
<dbReference type="InterPro" id="IPR036047">
    <property type="entry name" value="F-box-like_dom_sf"/>
</dbReference>
<feature type="domain" description="F-box" evidence="2">
    <location>
        <begin position="42"/>
        <end position="76"/>
    </location>
</feature>
<name>A0ABP1Q7F0_9HEXA</name>
<proteinExistence type="predicted"/>
<dbReference type="InterPro" id="IPR032675">
    <property type="entry name" value="LRR_dom_sf"/>
</dbReference>
<gene>
    <name evidence="3" type="ORF">ODALV1_LOCUS8090</name>
</gene>
<dbReference type="SUPFAM" id="SSF81383">
    <property type="entry name" value="F-box domain"/>
    <property type="match status" value="1"/>
</dbReference>